<dbReference type="InterPro" id="IPR003593">
    <property type="entry name" value="AAA+_ATPase"/>
</dbReference>
<dbReference type="InterPro" id="IPR027417">
    <property type="entry name" value="P-loop_NTPase"/>
</dbReference>
<feature type="domain" description="ABC transmembrane type-1" evidence="12">
    <location>
        <begin position="695"/>
        <end position="973"/>
    </location>
</feature>
<dbReference type="PANTHER" id="PTHR24223:SF443">
    <property type="entry name" value="MULTIDRUG-RESISTANCE LIKE PROTEIN 1, ISOFORM I"/>
    <property type="match status" value="1"/>
</dbReference>
<feature type="transmembrane region" description="Helical" evidence="10">
    <location>
        <begin position="325"/>
        <end position="348"/>
    </location>
</feature>
<dbReference type="GO" id="GO:0005524">
    <property type="term" value="F:ATP binding"/>
    <property type="evidence" value="ECO:0007669"/>
    <property type="project" value="UniProtKB-KW"/>
</dbReference>
<dbReference type="CDD" id="cd18580">
    <property type="entry name" value="ABC_6TM_ABCC_D2"/>
    <property type="match status" value="1"/>
</dbReference>
<dbReference type="InterPro" id="IPR050173">
    <property type="entry name" value="ABC_transporter_C-like"/>
</dbReference>
<evidence type="ECO:0000313" key="14">
    <source>
        <dbReference type="Proteomes" id="UP000481153"/>
    </source>
</evidence>
<evidence type="ECO:0000256" key="2">
    <source>
        <dbReference type="ARBA" id="ARBA00009726"/>
    </source>
</evidence>
<keyword evidence="5" id="KW-0677">Repeat</keyword>
<keyword evidence="14" id="KW-1185">Reference proteome</keyword>
<dbReference type="GO" id="GO:0016887">
    <property type="term" value="F:ATP hydrolysis activity"/>
    <property type="evidence" value="ECO:0007669"/>
    <property type="project" value="InterPro"/>
</dbReference>
<evidence type="ECO:0000256" key="6">
    <source>
        <dbReference type="ARBA" id="ARBA00022741"/>
    </source>
</evidence>
<name>A0A6G0XG33_9STRA</name>
<dbReference type="AlphaFoldDB" id="A0A6G0XG33"/>
<keyword evidence="8 10" id="KW-1133">Transmembrane helix</keyword>
<keyword evidence="3" id="KW-0813">Transport</keyword>
<keyword evidence="7" id="KW-0067">ATP-binding</keyword>
<feature type="transmembrane region" description="Helical" evidence="10">
    <location>
        <begin position="241"/>
        <end position="259"/>
    </location>
</feature>
<dbReference type="SMART" id="SM00382">
    <property type="entry name" value="AAA"/>
    <property type="match status" value="2"/>
</dbReference>
<dbReference type="InterPro" id="IPR011527">
    <property type="entry name" value="ABC1_TM_dom"/>
</dbReference>
<dbReference type="FunFam" id="1.20.1560.10:FF:000013">
    <property type="entry name" value="ABC transporter C family member 2"/>
    <property type="match status" value="1"/>
</dbReference>
<feature type="domain" description="ABC transporter" evidence="11">
    <location>
        <begin position="415"/>
        <end position="640"/>
    </location>
</feature>
<protein>
    <submittedName>
        <fullName evidence="13">Uncharacterized protein</fullName>
    </submittedName>
</protein>
<dbReference type="EMBL" id="VJMJ01000066">
    <property type="protein sequence ID" value="KAF0739191.1"/>
    <property type="molecule type" value="Genomic_DNA"/>
</dbReference>
<feature type="transmembrane region" description="Helical" evidence="10">
    <location>
        <begin position="141"/>
        <end position="164"/>
    </location>
</feature>
<feature type="domain" description="ABC transmembrane type-1" evidence="12">
    <location>
        <begin position="98"/>
        <end position="384"/>
    </location>
</feature>
<dbReference type="InterPro" id="IPR017871">
    <property type="entry name" value="ABC_transporter-like_CS"/>
</dbReference>
<proteinExistence type="inferred from homology"/>
<keyword evidence="9 10" id="KW-0472">Membrane</keyword>
<reference evidence="13 14" key="1">
    <citation type="submission" date="2019-07" db="EMBL/GenBank/DDBJ databases">
        <title>Genomics analysis of Aphanomyces spp. identifies a new class of oomycete effector associated with host adaptation.</title>
        <authorList>
            <person name="Gaulin E."/>
        </authorList>
    </citation>
    <scope>NUCLEOTIDE SEQUENCE [LARGE SCALE GENOMIC DNA]</scope>
    <source>
        <strain evidence="13 14">ATCC 201684</strain>
    </source>
</reference>
<dbReference type="InterPro" id="IPR044726">
    <property type="entry name" value="ABCC_6TM_D2"/>
</dbReference>
<evidence type="ECO:0000313" key="13">
    <source>
        <dbReference type="EMBL" id="KAF0739191.1"/>
    </source>
</evidence>
<dbReference type="SUPFAM" id="SSF90123">
    <property type="entry name" value="ABC transporter transmembrane region"/>
    <property type="match status" value="2"/>
</dbReference>
<evidence type="ECO:0000256" key="3">
    <source>
        <dbReference type="ARBA" id="ARBA00022448"/>
    </source>
</evidence>
<dbReference type="FunFam" id="3.40.50.300:FF:000997">
    <property type="entry name" value="Multidrug resistance-associated protein 1"/>
    <property type="match status" value="1"/>
</dbReference>
<evidence type="ECO:0000259" key="11">
    <source>
        <dbReference type="PROSITE" id="PS50893"/>
    </source>
</evidence>
<evidence type="ECO:0000256" key="8">
    <source>
        <dbReference type="ARBA" id="ARBA00022989"/>
    </source>
</evidence>
<gene>
    <name evidence="13" type="ORF">Ae201684_005116</name>
</gene>
<feature type="transmembrane region" description="Helical" evidence="10">
    <location>
        <begin position="814"/>
        <end position="837"/>
    </location>
</feature>
<keyword evidence="4 10" id="KW-0812">Transmembrane</keyword>
<dbReference type="GO" id="GO:0005774">
    <property type="term" value="C:vacuolar membrane"/>
    <property type="evidence" value="ECO:0007669"/>
    <property type="project" value="UniProtKB-SubCell"/>
</dbReference>
<evidence type="ECO:0000256" key="1">
    <source>
        <dbReference type="ARBA" id="ARBA00004128"/>
    </source>
</evidence>
<evidence type="ECO:0000259" key="12">
    <source>
        <dbReference type="PROSITE" id="PS50929"/>
    </source>
</evidence>
<dbReference type="GO" id="GO:0140359">
    <property type="term" value="F:ABC-type transporter activity"/>
    <property type="evidence" value="ECO:0007669"/>
    <property type="project" value="InterPro"/>
</dbReference>
<dbReference type="CDD" id="cd03244">
    <property type="entry name" value="ABCC_MRP_domain2"/>
    <property type="match status" value="1"/>
</dbReference>
<feature type="transmembrane region" description="Helical" evidence="10">
    <location>
        <begin position="97"/>
        <end position="117"/>
    </location>
</feature>
<dbReference type="PROSITE" id="PS50929">
    <property type="entry name" value="ABC_TM1F"/>
    <property type="match status" value="2"/>
</dbReference>
<dbReference type="InterPro" id="IPR044746">
    <property type="entry name" value="ABCC_6TM_D1"/>
</dbReference>
<comment type="similarity">
    <text evidence="2">Belongs to the ABC transporter superfamily. ABCC family. Conjugate transporter (TC 3.A.1.208) subfamily.</text>
</comment>
<dbReference type="CDD" id="cd03250">
    <property type="entry name" value="ABCC_MRP_domain1"/>
    <property type="match status" value="1"/>
</dbReference>
<dbReference type="PROSITE" id="PS00211">
    <property type="entry name" value="ABC_TRANSPORTER_1"/>
    <property type="match status" value="2"/>
</dbReference>
<dbReference type="InterPro" id="IPR036640">
    <property type="entry name" value="ABC1_TM_sf"/>
</dbReference>
<sequence>MNAYSEIKSPSPMDDQVPWCQRRHPMESGSWWSYVTLAWMDKLVLRGGQTPLTEQDVWPMAAADSVEHLYRHVMQYWQPKRHHSILRLIWRAFRYRIVVSFFLFGLYAIMSLIQPLAVKAMMEFLQHEEATTTALGISNGYLLAFVLFFVSTASVWLMDFACFYGSHIGINVKSVVSHMVYKKSLTLSASAKTRFSSGEIITMSSVDIDKLVYASNMGQWPFVCPVLLVACYVMLGFELGYAAALAGGASMAVFIFFGFQSAATIGQLRRDILTIQAQRVKLTNEMLQGIRVVKLNAWEVELEKHLEEIRESELARLKKYHNLRIINSVLLTIAPVVSLVFCLMVFVAQNRPLTVQVAFTALAYMNIARQPCSVFSKSVVGLTEALASCRRLTEYLNADEVDTPVGGDDDDQVKVQISNGEFKWTAEGDLPTLQDISLTVEPNTLTIIVGAVGSGKSSLLSAILGDIHLTAGSRNVHARFSYVNQESWIQHATVKQNILFESKMEQEWYARVVSACQLTTDLAMLPRGDDTEIGERGINLSGGQKARVSLARAMYHREADVYLLDDPLSAQDAQVANAIFKNCIQGLLKGKTTLLALTSHYHLLPHAHRVLLMADGRIVGDGTFDELRAKFPHLMNFTNKIETHEATEGMEEPRKENDLSGKKDALVTKEDNAKGGVMWSTYYSYFSASGFNGCFVAFVLTLFFTLSQVALSLTDWFMSFWAIHGPVSLAYGWAYVGLAGLSVLLVYGRSLFVLLTAMLCSKNFHSKVLSHVLSAPVPTFFDVTPVGRILNRFSSDLDQIDSTLPHSGLTVLQFAFNIFGVVVVCAVSTPWVILLYVPMTYVFFRIQRAFGATLNEMSRMNGVSRSPLISIVTETYQGISTIRAFGKANTFVAKQQRAVDNNMRFGCFDDFGGRWFYLRLDLLGNILVGGCAFLAVMTKSSVGLTAAGLSLTYSTQLAVLMSRLAYFFSSVDHVMTSVERLDHYSSLVSEDDNGGSHNQVASWPSQGAIHFQSYSMRYRDHLDLVLTNLEFTVEAGHQVGICGRTGSGKSSLIAALFRIVPAASGRIAIDNVDIASVHVTALRSALTIIPQDPVLFSGSLRFNLDPADTLSDADLWTVLQQVHLKDVIPSLEFEISEMGSNLSVGQRQLVCIARALLRRSKVVVLDEATANIDLESDRLIQQTMREGFQNVTRLIVAHRLDTILDSDRILVLDGGQVKEYGAPHDLLADKESAFSRLAQHAHFNHKLLTAN</sequence>
<feature type="transmembrane region" description="Helical" evidence="10">
    <location>
        <begin position="729"/>
        <end position="748"/>
    </location>
</feature>
<keyword evidence="6" id="KW-0547">Nucleotide-binding</keyword>
<accession>A0A6G0XG33</accession>
<evidence type="ECO:0000256" key="7">
    <source>
        <dbReference type="ARBA" id="ARBA00022840"/>
    </source>
</evidence>
<dbReference type="Proteomes" id="UP000481153">
    <property type="component" value="Unassembled WGS sequence"/>
</dbReference>
<dbReference type="VEuPathDB" id="FungiDB:AeMF1_010472"/>
<dbReference type="FunFam" id="3.40.50.300:FF:000074">
    <property type="entry name" value="Multidrug resistance-associated protein 5 isoform 1"/>
    <property type="match status" value="1"/>
</dbReference>
<evidence type="ECO:0000256" key="10">
    <source>
        <dbReference type="SAM" id="Phobius"/>
    </source>
</evidence>
<dbReference type="PROSITE" id="PS50893">
    <property type="entry name" value="ABC_TRANSPORTER_2"/>
    <property type="match status" value="2"/>
</dbReference>
<evidence type="ECO:0000256" key="9">
    <source>
        <dbReference type="ARBA" id="ARBA00023136"/>
    </source>
</evidence>
<evidence type="ECO:0000256" key="5">
    <source>
        <dbReference type="ARBA" id="ARBA00022737"/>
    </source>
</evidence>
<dbReference type="Pfam" id="PF00664">
    <property type="entry name" value="ABC_membrane"/>
    <property type="match status" value="2"/>
</dbReference>
<feature type="transmembrane region" description="Helical" evidence="10">
    <location>
        <begin position="695"/>
        <end position="717"/>
    </location>
</feature>
<dbReference type="Gene3D" id="3.40.50.300">
    <property type="entry name" value="P-loop containing nucleotide triphosphate hydrolases"/>
    <property type="match status" value="2"/>
</dbReference>
<feature type="domain" description="ABC transporter" evidence="11">
    <location>
        <begin position="1009"/>
        <end position="1239"/>
    </location>
</feature>
<dbReference type="PANTHER" id="PTHR24223">
    <property type="entry name" value="ATP-BINDING CASSETTE SUB-FAMILY C"/>
    <property type="match status" value="1"/>
</dbReference>
<comment type="subcellular location">
    <subcellularLocation>
        <location evidence="1">Vacuole membrane</location>
        <topology evidence="1">Multi-pass membrane protein</topology>
    </subcellularLocation>
</comment>
<dbReference type="SUPFAM" id="SSF52540">
    <property type="entry name" value="P-loop containing nucleoside triphosphate hydrolases"/>
    <property type="match status" value="2"/>
</dbReference>
<dbReference type="Pfam" id="PF00005">
    <property type="entry name" value="ABC_tran"/>
    <property type="match status" value="2"/>
</dbReference>
<organism evidence="13 14">
    <name type="scientific">Aphanomyces euteiches</name>
    <dbReference type="NCBI Taxonomy" id="100861"/>
    <lineage>
        <taxon>Eukaryota</taxon>
        <taxon>Sar</taxon>
        <taxon>Stramenopiles</taxon>
        <taxon>Oomycota</taxon>
        <taxon>Saprolegniomycetes</taxon>
        <taxon>Saprolegniales</taxon>
        <taxon>Verrucalvaceae</taxon>
        <taxon>Aphanomyces</taxon>
    </lineage>
</organism>
<dbReference type="CDD" id="cd18579">
    <property type="entry name" value="ABC_6TM_ABCC_D1"/>
    <property type="match status" value="1"/>
</dbReference>
<evidence type="ECO:0000256" key="4">
    <source>
        <dbReference type="ARBA" id="ARBA00022692"/>
    </source>
</evidence>
<feature type="transmembrane region" description="Helical" evidence="10">
    <location>
        <begin position="211"/>
        <end position="235"/>
    </location>
</feature>
<dbReference type="Gene3D" id="1.20.1560.10">
    <property type="entry name" value="ABC transporter type 1, transmembrane domain"/>
    <property type="match status" value="2"/>
</dbReference>
<comment type="caution">
    <text evidence="13">The sequence shown here is derived from an EMBL/GenBank/DDBJ whole genome shotgun (WGS) entry which is preliminary data.</text>
</comment>
<dbReference type="InterPro" id="IPR003439">
    <property type="entry name" value="ABC_transporter-like_ATP-bd"/>
</dbReference>